<name>A0A1I7DF06_9ACTN</name>
<accession>A0A1I7DF06</accession>
<evidence type="ECO:0000313" key="3">
    <source>
        <dbReference type="Proteomes" id="UP000199546"/>
    </source>
</evidence>
<feature type="compositionally biased region" description="Basic and acidic residues" evidence="1">
    <location>
        <begin position="74"/>
        <end position="94"/>
    </location>
</feature>
<protein>
    <submittedName>
        <fullName evidence="2">Uncharacterized protein</fullName>
    </submittedName>
</protein>
<evidence type="ECO:0000256" key="1">
    <source>
        <dbReference type="SAM" id="MobiDB-lite"/>
    </source>
</evidence>
<dbReference type="RefSeq" id="WP_175551888.1">
    <property type="nucleotide sequence ID" value="NZ_FPBA01000053.1"/>
</dbReference>
<sequence length="94" mass="9434">MVTALASAPIGRGAIAEAATLKTPKEGGTPAPAAAPVVDPEETLATDLTARVQGAIAASTGLHAVPSSLTRPLAEARSERQTSRPHDLGAKTLE</sequence>
<gene>
    <name evidence="2" type="ORF">SAMN05660657_05695</name>
</gene>
<organism evidence="2 3">
    <name type="scientific">Geodermatophilus amargosae</name>
    <dbReference type="NCBI Taxonomy" id="1296565"/>
    <lineage>
        <taxon>Bacteria</taxon>
        <taxon>Bacillati</taxon>
        <taxon>Actinomycetota</taxon>
        <taxon>Actinomycetes</taxon>
        <taxon>Geodermatophilales</taxon>
        <taxon>Geodermatophilaceae</taxon>
        <taxon>Geodermatophilus</taxon>
    </lineage>
</organism>
<evidence type="ECO:0000313" key="2">
    <source>
        <dbReference type="EMBL" id="SFU10185.1"/>
    </source>
</evidence>
<dbReference type="EMBL" id="FPBA01000053">
    <property type="protein sequence ID" value="SFU10185.1"/>
    <property type="molecule type" value="Genomic_DNA"/>
</dbReference>
<dbReference type="AlphaFoldDB" id="A0A1I7DF06"/>
<feature type="region of interest" description="Disordered" evidence="1">
    <location>
        <begin position="59"/>
        <end position="94"/>
    </location>
</feature>
<reference evidence="3" key="1">
    <citation type="submission" date="2016-10" db="EMBL/GenBank/DDBJ databases">
        <authorList>
            <person name="Varghese N."/>
            <person name="Submissions S."/>
        </authorList>
    </citation>
    <scope>NUCLEOTIDE SEQUENCE [LARGE SCALE GENOMIC DNA]</scope>
    <source>
        <strain evidence="3">DSM 46136</strain>
    </source>
</reference>
<keyword evidence="3" id="KW-1185">Reference proteome</keyword>
<dbReference type="Proteomes" id="UP000199546">
    <property type="component" value="Unassembled WGS sequence"/>
</dbReference>
<proteinExistence type="predicted"/>